<accession>A0A841HPL8</accession>
<proteinExistence type="predicted"/>
<name>A0A841HPL8_9GAMM</name>
<keyword evidence="2" id="KW-1185">Reference proteome</keyword>
<comment type="caution">
    <text evidence="1">The sequence shown here is derived from an EMBL/GenBank/DDBJ whole genome shotgun (WGS) entry which is preliminary data.</text>
</comment>
<evidence type="ECO:0000313" key="2">
    <source>
        <dbReference type="Proteomes" id="UP000588068"/>
    </source>
</evidence>
<dbReference type="Proteomes" id="UP000588068">
    <property type="component" value="Unassembled WGS sequence"/>
</dbReference>
<sequence>MHKHDTRTEAALYWSAVSLIVCEGLPIDKAAEQLGVAGAELREILHRRQTLRLFDDIAYPGRASATVVPFVRH</sequence>
<evidence type="ECO:0000313" key="1">
    <source>
        <dbReference type="EMBL" id="MBB6095271.1"/>
    </source>
</evidence>
<reference evidence="1 2" key="1">
    <citation type="submission" date="2020-08" db="EMBL/GenBank/DDBJ databases">
        <title>Genomic Encyclopedia of Type Strains, Phase IV (KMG-IV): sequencing the most valuable type-strain genomes for metagenomic binning, comparative biology and taxonomic classification.</title>
        <authorList>
            <person name="Goeker M."/>
        </authorList>
    </citation>
    <scope>NUCLEOTIDE SEQUENCE [LARGE SCALE GENOMIC DNA]</scope>
    <source>
        <strain evidence="1 2">DSM 26723</strain>
    </source>
</reference>
<dbReference type="RefSeq" id="WP_184334665.1">
    <property type="nucleotide sequence ID" value="NZ_JACHHZ010000005.1"/>
</dbReference>
<protein>
    <submittedName>
        <fullName evidence="1">Uncharacterized protein</fullName>
    </submittedName>
</protein>
<gene>
    <name evidence="1" type="ORF">HNQ60_004161</name>
</gene>
<dbReference type="EMBL" id="JACHHZ010000005">
    <property type="protein sequence ID" value="MBB6095271.1"/>
    <property type="molecule type" value="Genomic_DNA"/>
</dbReference>
<organism evidence="1 2">
    <name type="scientific">Povalibacter uvarum</name>
    <dbReference type="NCBI Taxonomy" id="732238"/>
    <lineage>
        <taxon>Bacteria</taxon>
        <taxon>Pseudomonadati</taxon>
        <taxon>Pseudomonadota</taxon>
        <taxon>Gammaproteobacteria</taxon>
        <taxon>Steroidobacterales</taxon>
        <taxon>Steroidobacteraceae</taxon>
        <taxon>Povalibacter</taxon>
    </lineage>
</organism>
<dbReference type="AlphaFoldDB" id="A0A841HPL8"/>